<dbReference type="PROSITE" id="PS50207">
    <property type="entry name" value="CASPASE_P10"/>
    <property type="match status" value="1"/>
</dbReference>
<dbReference type="InterPro" id="IPR002138">
    <property type="entry name" value="Pept_C14_p10"/>
</dbReference>
<dbReference type="Pfam" id="PF07177">
    <property type="entry name" value="Neuralized"/>
    <property type="match status" value="1"/>
</dbReference>
<evidence type="ECO:0000259" key="4">
    <source>
        <dbReference type="PROSITE" id="PS50207"/>
    </source>
</evidence>
<protein>
    <submittedName>
        <fullName evidence="7">Uncharacterized protein</fullName>
    </submittedName>
</protein>
<evidence type="ECO:0000313" key="8">
    <source>
        <dbReference type="Proteomes" id="UP001374579"/>
    </source>
</evidence>
<evidence type="ECO:0000256" key="1">
    <source>
        <dbReference type="ARBA" id="ARBA00010134"/>
    </source>
</evidence>
<dbReference type="GO" id="GO:0004197">
    <property type="term" value="F:cysteine-type endopeptidase activity"/>
    <property type="evidence" value="ECO:0007669"/>
    <property type="project" value="InterPro"/>
</dbReference>
<feature type="domain" description="Caspase family p20" evidence="5">
    <location>
        <begin position="19"/>
        <end position="143"/>
    </location>
</feature>
<dbReference type="Gene3D" id="3.40.50.1460">
    <property type="match status" value="1"/>
</dbReference>
<dbReference type="GO" id="GO:0051604">
    <property type="term" value="P:protein maturation"/>
    <property type="evidence" value="ECO:0007669"/>
    <property type="project" value="UniProtKB-ARBA"/>
</dbReference>
<keyword evidence="8" id="KW-1185">Reference proteome</keyword>
<keyword evidence="2" id="KW-0053">Apoptosis</keyword>
<organism evidence="7 8">
    <name type="scientific">Littorina saxatilis</name>
    <dbReference type="NCBI Taxonomy" id="31220"/>
    <lineage>
        <taxon>Eukaryota</taxon>
        <taxon>Metazoa</taxon>
        <taxon>Spiralia</taxon>
        <taxon>Lophotrochozoa</taxon>
        <taxon>Mollusca</taxon>
        <taxon>Gastropoda</taxon>
        <taxon>Caenogastropoda</taxon>
        <taxon>Littorinimorpha</taxon>
        <taxon>Littorinoidea</taxon>
        <taxon>Littorinidae</taxon>
        <taxon>Littorina</taxon>
    </lineage>
</organism>
<dbReference type="InterPro" id="IPR011600">
    <property type="entry name" value="Pept_C14_caspase"/>
</dbReference>
<dbReference type="PANTHER" id="PTHR48169:SF7">
    <property type="entry name" value="CASPASE 10"/>
    <property type="match status" value="1"/>
</dbReference>
<feature type="domain" description="Caspase family p10" evidence="4">
    <location>
        <begin position="164"/>
        <end position="246"/>
    </location>
</feature>
<gene>
    <name evidence="7" type="ORF">V1264_008742</name>
</gene>
<accession>A0AAN9G366</accession>
<dbReference type="SMART" id="SM00588">
    <property type="entry name" value="NEUZ"/>
    <property type="match status" value="1"/>
</dbReference>
<dbReference type="SUPFAM" id="SSF52129">
    <property type="entry name" value="Caspase-like"/>
    <property type="match status" value="1"/>
</dbReference>
<dbReference type="PRINTS" id="PR00376">
    <property type="entry name" value="IL1BCENZYME"/>
</dbReference>
<dbReference type="InterPro" id="IPR043136">
    <property type="entry name" value="B30.2/SPRY_sf"/>
</dbReference>
<dbReference type="GO" id="GO:0043067">
    <property type="term" value="P:regulation of programmed cell death"/>
    <property type="evidence" value="ECO:0007669"/>
    <property type="project" value="UniProtKB-ARBA"/>
</dbReference>
<dbReference type="AlphaFoldDB" id="A0AAN9G366"/>
<comment type="caution">
    <text evidence="7">The sequence shown here is derived from an EMBL/GenBank/DDBJ whole genome shotgun (WGS) entry which is preliminary data.</text>
</comment>
<evidence type="ECO:0000259" key="5">
    <source>
        <dbReference type="PROSITE" id="PS50208"/>
    </source>
</evidence>
<dbReference type="PANTHER" id="PTHR48169">
    <property type="entry name" value="DED DOMAIN-CONTAINING PROTEIN"/>
    <property type="match status" value="1"/>
</dbReference>
<dbReference type="InterPro" id="IPR006573">
    <property type="entry name" value="NHR_dom"/>
</dbReference>
<dbReference type="Pfam" id="PF00656">
    <property type="entry name" value="Peptidase_C14"/>
    <property type="match status" value="1"/>
</dbReference>
<dbReference type="InterPro" id="IPR015917">
    <property type="entry name" value="Pept_C14A"/>
</dbReference>
<name>A0AAN9G366_9CAEN</name>
<dbReference type="InterPro" id="IPR029030">
    <property type="entry name" value="Caspase-like_dom_sf"/>
</dbReference>
<dbReference type="Gene3D" id="2.60.120.920">
    <property type="match status" value="1"/>
</dbReference>
<dbReference type="InterPro" id="IPR001309">
    <property type="entry name" value="Pept_C14_p20"/>
</dbReference>
<reference evidence="7 8" key="1">
    <citation type="submission" date="2024-02" db="EMBL/GenBank/DDBJ databases">
        <title>Chromosome-scale genome assembly of the rough periwinkle Littorina saxatilis.</title>
        <authorList>
            <person name="De Jode A."/>
            <person name="Faria R."/>
            <person name="Formenti G."/>
            <person name="Sims Y."/>
            <person name="Smith T.P."/>
            <person name="Tracey A."/>
            <person name="Wood J.M.D."/>
            <person name="Zagrodzka Z.B."/>
            <person name="Johannesson K."/>
            <person name="Butlin R.K."/>
            <person name="Leder E.H."/>
        </authorList>
    </citation>
    <scope>NUCLEOTIDE SEQUENCE [LARGE SCALE GENOMIC DNA]</scope>
    <source>
        <strain evidence="7">Snail1</strain>
        <tissue evidence="7">Muscle</tissue>
    </source>
</reference>
<feature type="domain" description="NHR" evidence="6">
    <location>
        <begin position="267"/>
        <end position="431"/>
    </location>
</feature>
<comment type="similarity">
    <text evidence="1 3">Belongs to the peptidase C14A family.</text>
</comment>
<dbReference type="GO" id="GO:0005737">
    <property type="term" value="C:cytoplasm"/>
    <property type="evidence" value="ECO:0007669"/>
    <property type="project" value="UniProtKB-ARBA"/>
</dbReference>
<proteinExistence type="inferred from homology"/>
<evidence type="ECO:0000256" key="2">
    <source>
        <dbReference type="ARBA" id="ARBA00022703"/>
    </source>
</evidence>
<evidence type="ECO:0000259" key="6">
    <source>
        <dbReference type="PROSITE" id="PS51065"/>
    </source>
</evidence>
<evidence type="ECO:0000256" key="3">
    <source>
        <dbReference type="RuleBase" id="RU003971"/>
    </source>
</evidence>
<dbReference type="PROSITE" id="PS51065">
    <property type="entry name" value="NHR"/>
    <property type="match status" value="1"/>
</dbReference>
<dbReference type="GO" id="GO:0006508">
    <property type="term" value="P:proteolysis"/>
    <property type="evidence" value="ECO:0007669"/>
    <property type="project" value="InterPro"/>
</dbReference>
<evidence type="ECO:0000313" key="7">
    <source>
        <dbReference type="EMBL" id="KAK7093092.1"/>
    </source>
</evidence>
<dbReference type="SMART" id="SM00115">
    <property type="entry name" value="CASc"/>
    <property type="match status" value="1"/>
</dbReference>
<dbReference type="GO" id="GO:0006915">
    <property type="term" value="P:apoptotic process"/>
    <property type="evidence" value="ECO:0007669"/>
    <property type="project" value="UniProtKB-KW"/>
</dbReference>
<dbReference type="Proteomes" id="UP001374579">
    <property type="component" value="Unassembled WGS sequence"/>
</dbReference>
<dbReference type="PROSITE" id="PS50208">
    <property type="entry name" value="CASPASE_P20"/>
    <property type="match status" value="1"/>
</dbReference>
<sequence length="435" mass="48288">MAAAFATDDDDFYPMNARRKGICLIINNFQFVRSTYLDTGFADKENLRNTFNDLDFDVRYFENQTCAEMKTQMENIQEELESHSNYDCFVCCISSHGNETGVGGADDQTVNVSELQEYVFSTKCPSLAEKPKVFFVNACRGGEKLEAVLHGGGTAPVERWITDKSDFLLSFAATKDNPAYTNADPKKGSVYVQHLTRLLNELGKRKMVTQILHKLNAELKKDPLGKKVLQTAEYVSTLEKDLCFYDPAVGASLRGGAPDDNRTEIQFFCFHANHGNNVELSNEMQTATFLGSNADDGGIVMSHDPMEVNKLYKIIITKSDPQRFALWMGVVTSSPDSLTVPGVAFGWKKALVVDNGGVSDHGKKTNTGIGQGLWGLPIYSHVGVSLDSSRSLHLHINGVDKEFVPRRPLPDRCWALWQLFADSKEVKTLPVTNLS</sequence>
<dbReference type="EMBL" id="JBAMIC010000021">
    <property type="protein sequence ID" value="KAK7093092.1"/>
    <property type="molecule type" value="Genomic_DNA"/>
</dbReference>